<dbReference type="EMBL" id="JALLPJ020000322">
    <property type="protein sequence ID" value="KAL3795399.1"/>
    <property type="molecule type" value="Genomic_DNA"/>
</dbReference>
<dbReference type="Proteomes" id="UP001530400">
    <property type="component" value="Unassembled WGS sequence"/>
</dbReference>
<evidence type="ECO:0000256" key="2">
    <source>
        <dbReference type="ARBA" id="ARBA00022737"/>
    </source>
</evidence>
<name>A0ABD3Q4N2_9STRA</name>
<dbReference type="FunFam" id="3.80.10.10:FF:000041">
    <property type="entry name" value="LRR receptor-like serine/threonine-protein kinase ERECTA"/>
    <property type="match status" value="1"/>
</dbReference>
<dbReference type="Pfam" id="PF13855">
    <property type="entry name" value="LRR_8"/>
    <property type="match status" value="1"/>
</dbReference>
<proteinExistence type="predicted"/>
<evidence type="ECO:0000256" key="3">
    <source>
        <dbReference type="SAM" id="Phobius"/>
    </source>
</evidence>
<evidence type="ECO:0000256" key="1">
    <source>
        <dbReference type="ARBA" id="ARBA00022614"/>
    </source>
</evidence>
<dbReference type="InterPro" id="IPR032675">
    <property type="entry name" value="LRR_dom_sf"/>
</dbReference>
<gene>
    <name evidence="4" type="ORF">ACHAWO_002646</name>
</gene>
<keyword evidence="1" id="KW-0433">Leucine-rich repeat</keyword>
<protein>
    <recommendedName>
        <fullName evidence="6">Leucine-rich repeat-containing N-terminal plant-type domain-containing protein</fullName>
    </recommendedName>
</protein>
<dbReference type="SUPFAM" id="SSF52058">
    <property type="entry name" value="L domain-like"/>
    <property type="match status" value="1"/>
</dbReference>
<keyword evidence="3" id="KW-0812">Transmembrane</keyword>
<dbReference type="InterPro" id="IPR046959">
    <property type="entry name" value="PRK1-6/SRF4-like"/>
</dbReference>
<dbReference type="PANTHER" id="PTHR48007:SF4">
    <property type="entry name" value="LEUCINE-RICH REPEAT RECEPTOR-LIKE PROTEIN KINASE PXC1"/>
    <property type="match status" value="1"/>
</dbReference>
<evidence type="ECO:0008006" key="6">
    <source>
        <dbReference type="Google" id="ProtNLM"/>
    </source>
</evidence>
<keyword evidence="3" id="KW-1133">Transmembrane helix</keyword>
<dbReference type="AlphaFoldDB" id="A0ABD3Q4N2"/>
<evidence type="ECO:0000313" key="4">
    <source>
        <dbReference type="EMBL" id="KAL3795399.1"/>
    </source>
</evidence>
<dbReference type="PANTHER" id="PTHR48007">
    <property type="entry name" value="LEUCINE-RICH REPEAT RECEPTOR-LIKE PROTEIN KINASE PXC1"/>
    <property type="match status" value="1"/>
</dbReference>
<evidence type="ECO:0000313" key="5">
    <source>
        <dbReference type="Proteomes" id="UP001530400"/>
    </source>
</evidence>
<dbReference type="Gene3D" id="3.80.10.10">
    <property type="entry name" value="Ribonuclease Inhibitor"/>
    <property type="match status" value="1"/>
</dbReference>
<reference evidence="4 5" key="1">
    <citation type="submission" date="2024-10" db="EMBL/GenBank/DDBJ databases">
        <title>Updated reference genomes for cyclostephanoid diatoms.</title>
        <authorList>
            <person name="Roberts W.R."/>
            <person name="Alverson A.J."/>
        </authorList>
    </citation>
    <scope>NUCLEOTIDE SEQUENCE [LARGE SCALE GENOMIC DNA]</scope>
    <source>
        <strain evidence="4 5">AJA010-31</strain>
    </source>
</reference>
<accession>A0ABD3Q4N2</accession>
<keyword evidence="5" id="KW-1185">Reference proteome</keyword>
<dbReference type="InterPro" id="IPR001611">
    <property type="entry name" value="Leu-rich_rpt"/>
</dbReference>
<comment type="caution">
    <text evidence="4">The sequence shown here is derived from an EMBL/GenBank/DDBJ whole genome shotgun (WGS) entry which is preliminary data.</text>
</comment>
<sequence length="658" mass="74572">MKNFIDGAISLGGNELHLPAPLGLCYDATDFDLKNDPMFCPPERNALKDFFDTAKGGEWTVSTGWNDQFLEVCAWFGVTCNNETKQPIRLELNNNGLSGKLSDTFGALRSLEYIDISDNDIKGSIPSDLGSFENLKTLRLSYNQFSSTIPSQLLQLQNLELAHFQSNRLTGVISLNAELMLDPSSFISDCGVPTDFEDPLLCDGCTMCCNILGDCHTTEAPLLDIRSLTFVRFLSILLGSVGGILVVFTFIKCKFYNPRWSRSRKADITREKIIREKENAFNSIGKNSVYCFFLTKNYVGWIIALLVISFQFYVFLFFVVAAEKDFSDDKSDFTYSWRCPRNSIDCNYIADQTWSGWVTFGILMLCHLGKEAEVLCWRCLATYASTVYNYAIARSNADLVENAVIVLYLVDVDEQLYMLMEVMCPKFLKGLIGPVPSSSEDKPTPINPFDLSEEDVIQRTSGQYRPRRTPGQNRSQNSLQWSYINDEKEKTPPPNPSNPHIRWSYIEEEKKPLSMELESFNDNENGTQNDNLNRGKDISEIYEKLHKLELGKTSVDYSEDISKIFTKLHEMELLMSDKKSLGETTNGTNNNDALYQAQNDLYAKITAIERQTDDLRLALQVHKSSADLITDSVRYLHEKAIEMEELSQNSRSSGPHIT</sequence>
<keyword evidence="3" id="KW-0472">Membrane</keyword>
<organism evidence="4 5">
    <name type="scientific">Cyclotella atomus</name>
    <dbReference type="NCBI Taxonomy" id="382360"/>
    <lineage>
        <taxon>Eukaryota</taxon>
        <taxon>Sar</taxon>
        <taxon>Stramenopiles</taxon>
        <taxon>Ochrophyta</taxon>
        <taxon>Bacillariophyta</taxon>
        <taxon>Coscinodiscophyceae</taxon>
        <taxon>Thalassiosirophycidae</taxon>
        <taxon>Stephanodiscales</taxon>
        <taxon>Stephanodiscaceae</taxon>
        <taxon>Cyclotella</taxon>
    </lineage>
</organism>
<feature type="transmembrane region" description="Helical" evidence="3">
    <location>
        <begin position="298"/>
        <end position="321"/>
    </location>
</feature>
<keyword evidence="2" id="KW-0677">Repeat</keyword>
<feature type="transmembrane region" description="Helical" evidence="3">
    <location>
        <begin position="230"/>
        <end position="251"/>
    </location>
</feature>